<dbReference type="Pfam" id="PF00326">
    <property type="entry name" value="Peptidase_S9"/>
    <property type="match status" value="1"/>
</dbReference>
<dbReference type="SUPFAM" id="SSF53474">
    <property type="entry name" value="alpha/beta-Hydrolases"/>
    <property type="match status" value="1"/>
</dbReference>
<dbReference type="VEuPathDB" id="FungiDB:BD410DRAFT_814896"/>
<dbReference type="Proteomes" id="UP000294933">
    <property type="component" value="Unassembled WGS sequence"/>
</dbReference>
<name>A0A4Y7Q4I7_9AGAM</name>
<dbReference type="AlphaFoldDB" id="A0A4Y7Q4I7"/>
<dbReference type="OrthoDB" id="43744at2759"/>
<evidence type="ECO:0000256" key="3">
    <source>
        <dbReference type="ARBA" id="ARBA00032829"/>
    </source>
</evidence>
<dbReference type="STRING" id="50990.A0A4Y7Q4I7"/>
<organism evidence="5 6">
    <name type="scientific">Rickenella mellea</name>
    <dbReference type="NCBI Taxonomy" id="50990"/>
    <lineage>
        <taxon>Eukaryota</taxon>
        <taxon>Fungi</taxon>
        <taxon>Dikarya</taxon>
        <taxon>Basidiomycota</taxon>
        <taxon>Agaricomycotina</taxon>
        <taxon>Agaricomycetes</taxon>
        <taxon>Hymenochaetales</taxon>
        <taxon>Rickenellaceae</taxon>
        <taxon>Rickenella</taxon>
    </lineage>
</organism>
<dbReference type="GO" id="GO:0004252">
    <property type="term" value="F:serine-type endopeptidase activity"/>
    <property type="evidence" value="ECO:0007669"/>
    <property type="project" value="TreeGrafter"/>
</dbReference>
<evidence type="ECO:0000259" key="4">
    <source>
        <dbReference type="Pfam" id="PF00326"/>
    </source>
</evidence>
<evidence type="ECO:0000313" key="5">
    <source>
        <dbReference type="EMBL" id="TDL22563.1"/>
    </source>
</evidence>
<accession>A0A4Y7Q4I7</accession>
<dbReference type="Gene3D" id="3.40.50.1820">
    <property type="entry name" value="alpha/beta hydrolase"/>
    <property type="match status" value="1"/>
</dbReference>
<dbReference type="SUPFAM" id="SSF82171">
    <property type="entry name" value="DPP6 N-terminal domain-like"/>
    <property type="match status" value="1"/>
</dbReference>
<sequence length="701" mass="78523">MSSEYTHTPFLTPADKIKTFDVPPIPQHIFDGMSKYEEAARGFSVFDFERVLPTATRSSARIYLAHRPADAQVRHIYRIPSSPSDGNDIERLTYFDTGTGRRITGFHPIIGDDWRGVWRGGGAVMVMDLDGNEKAQLWRYWEDSECEGNIPKVDGELDNRPGIGRIERITQDGHKYTSPVISWSNKYLVFSCNREGSTDSLVYISRLTDSNTGAHADSSPFHLPSKVITPKNPTEYQTVRWSASSISIDDRYVLLTNAIGSSYQPLYIVDMSGNAPTPPKHIKLPGATETEEYTNPARPHLVYLITDAFGEFRSVTVQHITTPGAGFGGLRPIPWGMQSLQVTPEIIFFSANVEGWDKLFYMPLSGMHKDVVTGIQHQSDAAEIAFKSNARNGCPNQLVLTLWSHRVSGSLAHVDITPQLDEVLLDSHGKECIMVEVTGYKQATPKEPAFRTLPPKLIRYRSFDDMDIPAMYYHPGAERGPVAVVISIHGGPESQATAVYTNTIHGYLLNELNFAVIYPNVRGSSGYDKKFLSADDVYKREDSVKDIGALIEYIKREKSDEIDSNRIAACMAHFSPILACGVATCGIAHYPSFLTSTAPYRVAHRRREYGDERDPEVLKFLERISPLNNAEMIRKPMWIAHGENDVRVTVDQAYKMWRIVKGNGVPAELIVGEMEGHGFRQKSVIEFTNAAKVHFLERFLV</sequence>
<reference evidence="5 6" key="1">
    <citation type="submission" date="2018-06" db="EMBL/GenBank/DDBJ databases">
        <title>A transcriptomic atlas of mushroom development highlights an independent origin of complex multicellularity.</title>
        <authorList>
            <consortium name="DOE Joint Genome Institute"/>
            <person name="Krizsan K."/>
            <person name="Almasi E."/>
            <person name="Merenyi Z."/>
            <person name="Sahu N."/>
            <person name="Viragh M."/>
            <person name="Koszo T."/>
            <person name="Mondo S."/>
            <person name="Kiss B."/>
            <person name="Balint B."/>
            <person name="Kues U."/>
            <person name="Barry K."/>
            <person name="Hegedus J.C."/>
            <person name="Henrissat B."/>
            <person name="Johnson J."/>
            <person name="Lipzen A."/>
            <person name="Ohm R."/>
            <person name="Nagy I."/>
            <person name="Pangilinan J."/>
            <person name="Yan J."/>
            <person name="Xiong Y."/>
            <person name="Grigoriev I.V."/>
            <person name="Hibbett D.S."/>
            <person name="Nagy L.G."/>
        </authorList>
    </citation>
    <scope>NUCLEOTIDE SEQUENCE [LARGE SCALE GENOMIC DNA]</scope>
    <source>
        <strain evidence="5 6">SZMC22713</strain>
    </source>
</reference>
<protein>
    <recommendedName>
        <fullName evidence="3">Dipeptidyl-peptidase V</fullName>
    </recommendedName>
</protein>
<keyword evidence="6" id="KW-1185">Reference proteome</keyword>
<keyword evidence="2 5" id="KW-0378">Hydrolase</keyword>
<evidence type="ECO:0000313" key="6">
    <source>
        <dbReference type="Proteomes" id="UP000294933"/>
    </source>
</evidence>
<gene>
    <name evidence="5" type="ORF">BD410DRAFT_814896</name>
</gene>
<feature type="domain" description="Peptidase S9 prolyl oligopeptidase catalytic" evidence="4">
    <location>
        <begin position="507"/>
        <end position="698"/>
    </location>
</feature>
<evidence type="ECO:0000256" key="1">
    <source>
        <dbReference type="ARBA" id="ARBA00010040"/>
    </source>
</evidence>
<dbReference type="GO" id="GO:0006508">
    <property type="term" value="P:proteolysis"/>
    <property type="evidence" value="ECO:0007669"/>
    <property type="project" value="InterPro"/>
</dbReference>
<proteinExistence type="inferred from homology"/>
<evidence type="ECO:0000256" key="2">
    <source>
        <dbReference type="ARBA" id="ARBA00022801"/>
    </source>
</evidence>
<dbReference type="InterPro" id="IPR001375">
    <property type="entry name" value="Peptidase_S9_cat"/>
</dbReference>
<dbReference type="PANTHER" id="PTHR42776">
    <property type="entry name" value="SERINE PEPTIDASE S9 FAMILY MEMBER"/>
    <property type="match status" value="1"/>
</dbReference>
<dbReference type="InterPro" id="IPR029058">
    <property type="entry name" value="AB_hydrolase_fold"/>
</dbReference>
<dbReference type="PANTHER" id="PTHR42776:SF27">
    <property type="entry name" value="DIPEPTIDYL PEPTIDASE FAMILY MEMBER 6"/>
    <property type="match status" value="1"/>
</dbReference>
<dbReference type="EMBL" id="ML170174">
    <property type="protein sequence ID" value="TDL22563.1"/>
    <property type="molecule type" value="Genomic_DNA"/>
</dbReference>
<comment type="similarity">
    <text evidence="1">Belongs to the peptidase S9C family.</text>
</comment>